<dbReference type="AlphaFoldDB" id="A0A4Y2L0T0"/>
<dbReference type="Proteomes" id="UP000499080">
    <property type="component" value="Unassembled WGS sequence"/>
</dbReference>
<sequence>MKKFKSKKTLLPTKFVNSADYESGAIFSSNDLRTDVSDLYKACYLTREAIRPLQLSVRVTPWVTATCHRNHSYQKNIPEILLLGYDSAVPPPPKGILQVQVLKFSNVLSKSG</sequence>
<evidence type="ECO:0000313" key="2">
    <source>
        <dbReference type="Proteomes" id="UP000499080"/>
    </source>
</evidence>
<proteinExistence type="predicted"/>
<protein>
    <submittedName>
        <fullName evidence="1">Uncharacterized protein</fullName>
    </submittedName>
</protein>
<comment type="caution">
    <text evidence="1">The sequence shown here is derived from an EMBL/GenBank/DDBJ whole genome shotgun (WGS) entry which is preliminary data.</text>
</comment>
<dbReference type="EMBL" id="BGPR01005246">
    <property type="protein sequence ID" value="GBN08251.1"/>
    <property type="molecule type" value="Genomic_DNA"/>
</dbReference>
<gene>
    <name evidence="1" type="ORF">AVEN_73974_1</name>
</gene>
<keyword evidence="2" id="KW-1185">Reference proteome</keyword>
<reference evidence="1 2" key="1">
    <citation type="journal article" date="2019" name="Sci. Rep.">
        <title>Orb-weaving spider Araneus ventricosus genome elucidates the spidroin gene catalogue.</title>
        <authorList>
            <person name="Kono N."/>
            <person name="Nakamura H."/>
            <person name="Ohtoshi R."/>
            <person name="Moran D.A.P."/>
            <person name="Shinohara A."/>
            <person name="Yoshida Y."/>
            <person name="Fujiwara M."/>
            <person name="Mori M."/>
            <person name="Tomita M."/>
            <person name="Arakawa K."/>
        </authorList>
    </citation>
    <scope>NUCLEOTIDE SEQUENCE [LARGE SCALE GENOMIC DNA]</scope>
</reference>
<organism evidence="1 2">
    <name type="scientific">Araneus ventricosus</name>
    <name type="common">Orbweaver spider</name>
    <name type="synonym">Epeira ventricosa</name>
    <dbReference type="NCBI Taxonomy" id="182803"/>
    <lineage>
        <taxon>Eukaryota</taxon>
        <taxon>Metazoa</taxon>
        <taxon>Ecdysozoa</taxon>
        <taxon>Arthropoda</taxon>
        <taxon>Chelicerata</taxon>
        <taxon>Arachnida</taxon>
        <taxon>Araneae</taxon>
        <taxon>Araneomorphae</taxon>
        <taxon>Entelegynae</taxon>
        <taxon>Araneoidea</taxon>
        <taxon>Araneidae</taxon>
        <taxon>Araneus</taxon>
    </lineage>
</organism>
<evidence type="ECO:0000313" key="1">
    <source>
        <dbReference type="EMBL" id="GBN08251.1"/>
    </source>
</evidence>
<name>A0A4Y2L0T0_ARAVE</name>
<accession>A0A4Y2L0T0</accession>